<accession>A0A0E9XXM7</accession>
<evidence type="ECO:0000313" key="1">
    <source>
        <dbReference type="EMBL" id="JAI07478.1"/>
    </source>
</evidence>
<dbReference type="AlphaFoldDB" id="A0A0E9XXM7"/>
<organism evidence="1">
    <name type="scientific">Anguilla anguilla</name>
    <name type="common">European freshwater eel</name>
    <name type="synonym">Muraena anguilla</name>
    <dbReference type="NCBI Taxonomy" id="7936"/>
    <lineage>
        <taxon>Eukaryota</taxon>
        <taxon>Metazoa</taxon>
        <taxon>Chordata</taxon>
        <taxon>Craniata</taxon>
        <taxon>Vertebrata</taxon>
        <taxon>Euteleostomi</taxon>
        <taxon>Actinopterygii</taxon>
        <taxon>Neopterygii</taxon>
        <taxon>Teleostei</taxon>
        <taxon>Anguilliformes</taxon>
        <taxon>Anguillidae</taxon>
        <taxon>Anguilla</taxon>
    </lineage>
</organism>
<dbReference type="EMBL" id="GBXM01001100">
    <property type="protein sequence ID" value="JAI07478.1"/>
    <property type="molecule type" value="Transcribed_RNA"/>
</dbReference>
<reference evidence="1" key="1">
    <citation type="submission" date="2014-11" db="EMBL/GenBank/DDBJ databases">
        <authorList>
            <person name="Amaro Gonzalez C."/>
        </authorList>
    </citation>
    <scope>NUCLEOTIDE SEQUENCE</scope>
</reference>
<reference evidence="1" key="2">
    <citation type="journal article" date="2015" name="Fish Shellfish Immunol.">
        <title>Early steps in the European eel (Anguilla anguilla)-Vibrio vulnificus interaction in the gills: Role of the RtxA13 toxin.</title>
        <authorList>
            <person name="Callol A."/>
            <person name="Pajuelo D."/>
            <person name="Ebbesson L."/>
            <person name="Teles M."/>
            <person name="MacKenzie S."/>
            <person name="Amaro C."/>
        </authorList>
    </citation>
    <scope>NUCLEOTIDE SEQUENCE</scope>
</reference>
<name>A0A0E9XXM7_ANGAN</name>
<sequence length="64" mass="7595">MLAKASGLHNNITSWCRKILRLPMIEMTSHVKVRVFPSMLIRLFPPNSRCCMIKIYHMYNYILI</sequence>
<protein>
    <submittedName>
        <fullName evidence="1">Uncharacterized protein</fullName>
    </submittedName>
</protein>
<proteinExistence type="predicted"/>